<reference evidence="2" key="1">
    <citation type="submission" date="2017-09" db="EMBL/GenBank/DDBJ databases">
        <title>Depth-based differentiation of microbial function through sediment-hosted aquifers and enrichment of novel symbionts in the deep terrestrial subsurface.</title>
        <authorList>
            <person name="Probst A.J."/>
            <person name="Ladd B."/>
            <person name="Jarett J.K."/>
            <person name="Geller-Mcgrath D.E."/>
            <person name="Sieber C.M.K."/>
            <person name="Emerson J.B."/>
            <person name="Anantharaman K."/>
            <person name="Thomas B.C."/>
            <person name="Malmstrom R."/>
            <person name="Stieglmeier M."/>
            <person name="Klingl A."/>
            <person name="Woyke T."/>
            <person name="Ryan C.M."/>
            <person name="Banfield J.F."/>
        </authorList>
    </citation>
    <scope>NUCLEOTIDE SEQUENCE [LARGE SCALE GENOMIC DNA]</scope>
</reference>
<protein>
    <submittedName>
        <fullName evidence="1">Uncharacterized protein</fullName>
    </submittedName>
</protein>
<evidence type="ECO:0000313" key="2">
    <source>
        <dbReference type="Proteomes" id="UP000229901"/>
    </source>
</evidence>
<organism evidence="1 2">
    <name type="scientific">Candidatus Falkowbacteria bacterium CG10_big_fil_rev_8_21_14_0_10_39_11</name>
    <dbReference type="NCBI Taxonomy" id="1974565"/>
    <lineage>
        <taxon>Bacteria</taxon>
        <taxon>Candidatus Falkowiibacteriota</taxon>
    </lineage>
</organism>
<proteinExistence type="predicted"/>
<dbReference type="Proteomes" id="UP000229901">
    <property type="component" value="Unassembled WGS sequence"/>
</dbReference>
<sequence>MRLSQLQKFILLKGYYRKGQKLSRNVFINFYKNNKSQAKKEMQQKIITGSIESLIDKELLIGYGRRTPHKWFIEQVKLTDKGIKEALKLLGEQKQLPFKK</sequence>
<dbReference type="AlphaFoldDB" id="A0A2H0V5B1"/>
<name>A0A2H0V5B1_9BACT</name>
<evidence type="ECO:0000313" key="1">
    <source>
        <dbReference type="EMBL" id="PIR94297.1"/>
    </source>
</evidence>
<accession>A0A2H0V5B1</accession>
<comment type="caution">
    <text evidence="1">The sequence shown here is derived from an EMBL/GenBank/DDBJ whole genome shotgun (WGS) entry which is preliminary data.</text>
</comment>
<dbReference type="EMBL" id="PFAP01000011">
    <property type="protein sequence ID" value="PIR94297.1"/>
    <property type="molecule type" value="Genomic_DNA"/>
</dbReference>
<gene>
    <name evidence="1" type="ORF">COT97_02300</name>
</gene>